<dbReference type="SUPFAM" id="SSF56784">
    <property type="entry name" value="HAD-like"/>
    <property type="match status" value="1"/>
</dbReference>
<organism evidence="4 5">
    <name type="scientific">Hortaea werneckii</name>
    <name type="common">Black yeast</name>
    <name type="synonym">Cladosporium werneckii</name>
    <dbReference type="NCBI Taxonomy" id="91943"/>
    <lineage>
        <taxon>Eukaryota</taxon>
        <taxon>Fungi</taxon>
        <taxon>Dikarya</taxon>
        <taxon>Ascomycota</taxon>
        <taxon>Pezizomycotina</taxon>
        <taxon>Dothideomycetes</taxon>
        <taxon>Dothideomycetidae</taxon>
        <taxon>Mycosphaerellales</taxon>
        <taxon>Teratosphaeriaceae</taxon>
        <taxon>Hortaea</taxon>
    </lineage>
</organism>
<proteinExistence type="inferred from homology"/>
<dbReference type="Pfam" id="PF00702">
    <property type="entry name" value="Hydrolase"/>
    <property type="match status" value="1"/>
</dbReference>
<feature type="region of interest" description="Disordered" evidence="3">
    <location>
        <begin position="1"/>
        <end position="63"/>
    </location>
</feature>
<dbReference type="NCBIfam" id="TIGR01428">
    <property type="entry name" value="HAD_type_II"/>
    <property type="match status" value="1"/>
</dbReference>
<dbReference type="AlphaFoldDB" id="A0A3M6W3G7"/>
<dbReference type="EMBL" id="QWIJ01001934">
    <property type="protein sequence ID" value="RMX73104.1"/>
    <property type="molecule type" value="Genomic_DNA"/>
</dbReference>
<evidence type="ECO:0000256" key="2">
    <source>
        <dbReference type="ARBA" id="ARBA00022801"/>
    </source>
</evidence>
<evidence type="ECO:0008006" key="6">
    <source>
        <dbReference type="Google" id="ProtNLM"/>
    </source>
</evidence>
<evidence type="ECO:0000256" key="3">
    <source>
        <dbReference type="SAM" id="MobiDB-lite"/>
    </source>
</evidence>
<dbReference type="InterPro" id="IPR006439">
    <property type="entry name" value="HAD-SF_hydro_IA"/>
</dbReference>
<sequence length="358" mass="40335">MPQVMDEDDAPSSSRDAVENEHPTSDEKQVHFGSPTPLPKRDINKVSSNRTGRGALSPLGSKDMALTDPQPRCLFFDVFGTCVDWRKTVTDTLWDETRKALSSPSSSIASRIRMAASEMTYDEWGGVAQEWRNGYLKFTRDIAADGNKAWKTVDEHHLESLREILTKRGLLFPRADNTPVNLVHDGSLWDEQQIRDISMVWHRLGPWPDTVRGIQELNRLFWTCTLSNGNVALLKDMVEHAGMDFTHVFSAEMFKSYKPNPAVYLGAAEKMGLNPEECCMVAAHLDDLKAAKANGFRTIYIERSMEERHPELKEEGFVDLWVGIGQEGFVTAAEKLGCQILRARRRGGSAPQLLKQEQ</sequence>
<dbReference type="GO" id="GO:0019120">
    <property type="term" value="F:hydrolase activity, acting on acid halide bonds, in C-halide compounds"/>
    <property type="evidence" value="ECO:0007669"/>
    <property type="project" value="InterPro"/>
</dbReference>
<evidence type="ECO:0000313" key="4">
    <source>
        <dbReference type="EMBL" id="RMX73104.1"/>
    </source>
</evidence>
<dbReference type="InterPro" id="IPR006328">
    <property type="entry name" value="2-HAD"/>
</dbReference>
<dbReference type="OrthoDB" id="40579at2759"/>
<dbReference type="Gene3D" id="1.10.150.240">
    <property type="entry name" value="Putative phosphatase, domain 2"/>
    <property type="match status" value="1"/>
</dbReference>
<dbReference type="Gene3D" id="3.40.50.1000">
    <property type="entry name" value="HAD superfamily/HAD-like"/>
    <property type="match status" value="1"/>
</dbReference>
<dbReference type="SFLD" id="SFLDG01129">
    <property type="entry name" value="C1.5:_HAD__Beta-PGM__Phosphata"/>
    <property type="match status" value="1"/>
</dbReference>
<accession>A0A3M6W3G7</accession>
<comment type="caution">
    <text evidence="4">The sequence shown here is derived from an EMBL/GenBank/DDBJ whole genome shotgun (WGS) entry which is preliminary data.</text>
</comment>
<dbReference type="SFLD" id="SFLDS00003">
    <property type="entry name" value="Haloacid_Dehalogenase"/>
    <property type="match status" value="1"/>
</dbReference>
<protein>
    <recommendedName>
        <fullName evidence="6">Haloacid dehalogenase, type II</fullName>
    </recommendedName>
</protein>
<dbReference type="InterPro" id="IPR036412">
    <property type="entry name" value="HAD-like_sf"/>
</dbReference>
<dbReference type="PANTHER" id="PTHR43316:SF3">
    <property type="entry name" value="HALOACID DEHALOGENASE, TYPE II (AFU_ORTHOLOGUE AFUA_2G07750)-RELATED"/>
    <property type="match status" value="1"/>
</dbReference>
<dbReference type="InterPro" id="IPR051540">
    <property type="entry name" value="S-2-haloacid_dehalogenase"/>
</dbReference>
<dbReference type="InterPro" id="IPR023214">
    <property type="entry name" value="HAD_sf"/>
</dbReference>
<feature type="compositionally biased region" description="Basic and acidic residues" evidence="3">
    <location>
        <begin position="16"/>
        <end position="30"/>
    </location>
</feature>
<keyword evidence="2" id="KW-0378">Hydrolase</keyword>
<dbReference type="GO" id="GO:0016791">
    <property type="term" value="F:phosphatase activity"/>
    <property type="evidence" value="ECO:0007669"/>
    <property type="project" value="UniProtKB-ARBA"/>
</dbReference>
<gene>
    <name evidence="4" type="ORF">D0869_13941</name>
</gene>
<dbReference type="InterPro" id="IPR023198">
    <property type="entry name" value="PGP-like_dom2"/>
</dbReference>
<evidence type="ECO:0000313" key="5">
    <source>
        <dbReference type="Proteomes" id="UP000281245"/>
    </source>
</evidence>
<reference evidence="4 5" key="1">
    <citation type="journal article" date="2018" name="BMC Genomics">
        <title>Genomic evidence for intraspecific hybridization in a clonal and extremely halotolerant yeast.</title>
        <authorList>
            <person name="Gostincar C."/>
            <person name="Stajich J.E."/>
            <person name="Zupancic J."/>
            <person name="Zalar P."/>
            <person name="Gunde-Cimerman N."/>
        </authorList>
    </citation>
    <scope>NUCLEOTIDE SEQUENCE [LARGE SCALE GENOMIC DNA]</scope>
    <source>
        <strain evidence="4 5">EXF-6656</strain>
    </source>
</reference>
<dbReference type="VEuPathDB" id="FungiDB:BTJ68_01080"/>
<dbReference type="PANTHER" id="PTHR43316">
    <property type="entry name" value="HYDROLASE, HALOACID DELAHOGENASE-RELATED"/>
    <property type="match status" value="1"/>
</dbReference>
<feature type="compositionally biased region" description="Acidic residues" evidence="3">
    <location>
        <begin position="1"/>
        <end position="10"/>
    </location>
</feature>
<name>A0A3M6W3G7_HORWE</name>
<dbReference type="Proteomes" id="UP000281245">
    <property type="component" value="Unassembled WGS sequence"/>
</dbReference>
<comment type="similarity">
    <text evidence="1">Belongs to the HAD-like hydrolase superfamily. S-2-haloalkanoic acid dehalogenase family.</text>
</comment>
<evidence type="ECO:0000256" key="1">
    <source>
        <dbReference type="ARBA" id="ARBA00008106"/>
    </source>
</evidence>
<dbReference type="NCBIfam" id="TIGR01493">
    <property type="entry name" value="HAD-SF-IA-v2"/>
    <property type="match status" value="1"/>
</dbReference>